<protein>
    <submittedName>
        <fullName evidence="2">Hypothetical membrane protein</fullName>
    </submittedName>
</protein>
<name>A0A1C3TNI0_XANCT</name>
<reference evidence="3" key="1">
    <citation type="submission" date="2016-07" db="EMBL/GenBank/DDBJ databases">
        <authorList>
            <person name="Jaenicke Sebastian"/>
        </authorList>
    </citation>
    <scope>NUCLEOTIDE SEQUENCE [LARGE SCALE GENOMIC DNA]</scope>
</reference>
<feature type="transmembrane region" description="Helical" evidence="1">
    <location>
        <begin position="6"/>
        <end position="26"/>
    </location>
</feature>
<evidence type="ECO:0000256" key="1">
    <source>
        <dbReference type="SAM" id="Phobius"/>
    </source>
</evidence>
<proteinExistence type="predicted"/>
<accession>A0A1C3TNI0</accession>
<keyword evidence="1" id="KW-0812">Transmembrane</keyword>
<dbReference type="AlphaFoldDB" id="A0A1C3TNI0"/>
<evidence type="ECO:0000313" key="2">
    <source>
        <dbReference type="EMBL" id="SCB04815.1"/>
    </source>
</evidence>
<organism evidence="2 3">
    <name type="scientific">Xanthomonas translucens pv. translucens DSM 18974</name>
    <dbReference type="NCBI Taxonomy" id="1261556"/>
    <lineage>
        <taxon>Bacteria</taxon>
        <taxon>Pseudomonadati</taxon>
        <taxon>Pseudomonadota</taxon>
        <taxon>Gammaproteobacteria</taxon>
        <taxon>Lysobacterales</taxon>
        <taxon>Lysobacteraceae</taxon>
        <taxon>Xanthomonas</taxon>
        <taxon>Xanthomonas translucens group</taxon>
    </lineage>
</organism>
<evidence type="ECO:0000313" key="3">
    <source>
        <dbReference type="Proteomes" id="UP000093071"/>
    </source>
</evidence>
<keyword evidence="1" id="KW-0472">Membrane</keyword>
<keyword evidence="1" id="KW-1133">Transmembrane helix</keyword>
<gene>
    <name evidence="2" type="ORF">BN444_00310</name>
</gene>
<sequence length="57" mass="6722">MHHEIQIIALVVLALACLVRGTFAFLRFQKRHFMGRMDAEHRAFVMVQEAKREVRRG</sequence>
<dbReference type="RefSeq" id="WP_003474434.1">
    <property type="nucleotide sequence ID" value="NZ_LT604072.1"/>
</dbReference>
<dbReference type="Proteomes" id="UP000093071">
    <property type="component" value="Chromosome I"/>
</dbReference>
<dbReference type="EMBL" id="LT604072">
    <property type="protein sequence ID" value="SCB04815.1"/>
    <property type="molecule type" value="Genomic_DNA"/>
</dbReference>